<dbReference type="Proteomes" id="UP000078576">
    <property type="component" value="Unassembled WGS sequence"/>
</dbReference>
<evidence type="ECO:0000256" key="1">
    <source>
        <dbReference type="SAM" id="MobiDB-lite"/>
    </source>
</evidence>
<evidence type="ECO:0000313" key="3">
    <source>
        <dbReference type="Proteomes" id="UP000078576"/>
    </source>
</evidence>
<proteinExistence type="predicted"/>
<feature type="compositionally biased region" description="Basic and acidic residues" evidence="1">
    <location>
        <begin position="93"/>
        <end position="103"/>
    </location>
</feature>
<organism evidence="2 3">
    <name type="scientific">Cytospora mali</name>
    <name type="common">Apple Valsa canker fungus</name>
    <name type="synonym">Valsa mali</name>
    <dbReference type="NCBI Taxonomy" id="578113"/>
    <lineage>
        <taxon>Eukaryota</taxon>
        <taxon>Fungi</taxon>
        <taxon>Dikarya</taxon>
        <taxon>Ascomycota</taxon>
        <taxon>Pezizomycotina</taxon>
        <taxon>Sordariomycetes</taxon>
        <taxon>Sordariomycetidae</taxon>
        <taxon>Diaporthales</taxon>
        <taxon>Cytosporaceae</taxon>
        <taxon>Cytospora</taxon>
    </lineage>
</organism>
<accession>A0A194UZQ3</accession>
<keyword evidence="3" id="KW-1185">Reference proteome</keyword>
<evidence type="ECO:0000313" key="2">
    <source>
        <dbReference type="EMBL" id="KUI57091.1"/>
    </source>
</evidence>
<feature type="region of interest" description="Disordered" evidence="1">
    <location>
        <begin position="79"/>
        <end position="106"/>
    </location>
</feature>
<reference evidence="3" key="1">
    <citation type="submission" date="2014-12" db="EMBL/GenBank/DDBJ databases">
        <title>Genome Sequence of Valsa Canker Pathogens Uncovers a Specific Adaption of Colonization on Woody Bark.</title>
        <authorList>
            <person name="Yin Z."/>
            <person name="Liu H."/>
            <person name="Gao X."/>
            <person name="Li Z."/>
            <person name="Song N."/>
            <person name="Ke X."/>
            <person name="Dai Q."/>
            <person name="Wu Y."/>
            <person name="Sun Y."/>
            <person name="Xu J.-R."/>
            <person name="Kang Z.K."/>
            <person name="Wang L."/>
            <person name="Huang L."/>
        </authorList>
    </citation>
    <scope>NUCLEOTIDE SEQUENCE [LARGE SCALE GENOMIC DNA]</scope>
    <source>
        <strain evidence="3">SXYL134</strain>
    </source>
</reference>
<dbReference type="EMBL" id="KN714696">
    <property type="protein sequence ID" value="KUI57091.1"/>
    <property type="molecule type" value="Genomic_DNA"/>
</dbReference>
<sequence>MSLEVNSASYSPEDLKRALVAELDKVGINRKTADEEALRNILRRWAQDCSDLSPNAFLYPVRGDPSKIGYGSKYDPYSNLHRNDDGTVSVAERSTEPGEEHPVHGSSYRDLLDITGQLLFSDFLIPRENILESTYTNCDVAIAMIPSHHLLKDLSQRTADDDPRNMVMCYFLHRAVDRNVAALAHWHFNHEKNNSHIRNKPSIWPAQVIENSLIFTVGFAKNIIFNHRARAYPEDPPLLLFGQLSSAFDFTGQTQGMQEYATGLDSLLDKVSVRHLSDALWQLESPEHVAKNPQGYVASWIDEYLQRVSEDEAEILDLQEAKAVVDICAQFHKGFHRDDQLHSIFCGQWNNSRFCLALVLQIFEVLGAGDISAETARSWYEGFHLSAMEELRILEITGTITYPTCKATPTEPRLVTSNMEIENVVPINVDEICRVFSGMVTRGWHEEAVRFLMKFVLRNLGSDNKHHLRPGYLFHTLWLPFFSHILDIYRDGESLEWRRIDPIFRNTLLSVVAIYAAGIIGPEPKKNVLRRARLLKTCHCSSCKVINNFLTNEQETRQIFQIVMSQGGRRSPVKSGFCVSRSALRHITHQLGHADRDCAFHVRDTKAAGPVLVLQKRDNPKVWERWKQKRDEGGKELLQVVMTEYFQEIVGSEAQYEIWRELKFLGRGAPHLESPSY</sequence>
<dbReference type="OrthoDB" id="10408745at2759"/>
<dbReference type="AlphaFoldDB" id="A0A194UZQ3"/>
<name>A0A194UZQ3_CYTMA</name>
<protein>
    <submittedName>
        <fullName evidence="2">Uncharacterized protein</fullName>
    </submittedName>
</protein>
<gene>
    <name evidence="2" type="ORF">VP1G_04451</name>
</gene>